<reference evidence="1" key="1">
    <citation type="submission" date="2020-06" db="EMBL/GenBank/DDBJ databases">
        <title>Legume-microbial interactions unlock mineral nutrients during tropical forest succession.</title>
        <authorList>
            <person name="Epihov D.Z."/>
        </authorList>
    </citation>
    <scope>NUCLEOTIDE SEQUENCE [LARGE SCALE GENOMIC DNA]</scope>
    <source>
        <strain evidence="1">Pan2503</strain>
    </source>
</reference>
<accession>A0A7V8SV65</accession>
<comment type="caution">
    <text evidence="1">The sequence shown here is derived from an EMBL/GenBank/DDBJ whole genome shotgun (WGS) entry which is preliminary data.</text>
</comment>
<name>A0A7V8SV65_9BACT</name>
<proteinExistence type="predicted"/>
<evidence type="ECO:0000313" key="1">
    <source>
        <dbReference type="EMBL" id="MBA0083534.1"/>
    </source>
</evidence>
<keyword evidence="2" id="KW-1185">Reference proteome</keyword>
<dbReference type="EMBL" id="JACDQQ010000091">
    <property type="protein sequence ID" value="MBA0083534.1"/>
    <property type="molecule type" value="Genomic_DNA"/>
</dbReference>
<evidence type="ECO:0008006" key="3">
    <source>
        <dbReference type="Google" id="ProtNLM"/>
    </source>
</evidence>
<sequence>MARWISFERFAKLCNEYVIRAQSPHEELSQLAIQSLTGYFRSHPLSSERLAQANRIIAQEHWESRTQRKPFHVEYEVHNGEIREIVGQAFFAVVVRPQSRAPASRLYADCRAASGSPFLGSFDAL</sequence>
<organism evidence="1 2">
    <name type="scientific">Candidatus Acidiferrum panamense</name>
    <dbReference type="NCBI Taxonomy" id="2741543"/>
    <lineage>
        <taxon>Bacteria</taxon>
        <taxon>Pseudomonadati</taxon>
        <taxon>Acidobacteriota</taxon>
        <taxon>Terriglobia</taxon>
        <taxon>Candidatus Acidiferrales</taxon>
        <taxon>Candidatus Acidiferrum</taxon>
    </lineage>
</organism>
<gene>
    <name evidence="1" type="ORF">HRJ53_00915</name>
</gene>
<protein>
    <recommendedName>
        <fullName evidence="3">Peptidase M48 domain-containing protein</fullName>
    </recommendedName>
</protein>
<dbReference type="Proteomes" id="UP000567293">
    <property type="component" value="Unassembled WGS sequence"/>
</dbReference>
<dbReference type="AlphaFoldDB" id="A0A7V8SV65"/>
<evidence type="ECO:0000313" key="2">
    <source>
        <dbReference type="Proteomes" id="UP000567293"/>
    </source>
</evidence>